<dbReference type="EMBL" id="BDGX01000038">
    <property type="protein sequence ID" value="GAV54292.1"/>
    <property type="molecule type" value="Genomic_DNA"/>
</dbReference>
<evidence type="ECO:0000313" key="2">
    <source>
        <dbReference type="EMBL" id="GAV54292.1"/>
    </source>
</evidence>
<protein>
    <submittedName>
        <fullName evidence="2">Uncharacterized protein</fullName>
    </submittedName>
</protein>
<proteinExistence type="predicted"/>
<gene>
    <name evidence="2" type="ORF">ZYGR_0AL00240</name>
</gene>
<dbReference type="OrthoDB" id="10363256at2759"/>
<name>A0A1Q3AF31_ZYGRO</name>
<organism evidence="2 3">
    <name type="scientific">Zygosaccharomyces rouxii</name>
    <dbReference type="NCBI Taxonomy" id="4956"/>
    <lineage>
        <taxon>Eukaryota</taxon>
        <taxon>Fungi</taxon>
        <taxon>Dikarya</taxon>
        <taxon>Ascomycota</taxon>
        <taxon>Saccharomycotina</taxon>
        <taxon>Saccharomycetes</taxon>
        <taxon>Saccharomycetales</taxon>
        <taxon>Saccharomycetaceae</taxon>
        <taxon>Zygosaccharomyces</taxon>
    </lineage>
</organism>
<feature type="compositionally biased region" description="Polar residues" evidence="1">
    <location>
        <begin position="159"/>
        <end position="171"/>
    </location>
</feature>
<comment type="caution">
    <text evidence="2">The sequence shown here is derived from an EMBL/GenBank/DDBJ whole genome shotgun (WGS) entry which is preliminary data.</text>
</comment>
<evidence type="ECO:0000256" key="1">
    <source>
        <dbReference type="SAM" id="MobiDB-lite"/>
    </source>
</evidence>
<feature type="compositionally biased region" description="Polar residues" evidence="1">
    <location>
        <begin position="68"/>
        <end position="78"/>
    </location>
</feature>
<dbReference type="Proteomes" id="UP000187013">
    <property type="component" value="Unassembled WGS sequence"/>
</dbReference>
<evidence type="ECO:0000313" key="3">
    <source>
        <dbReference type="Proteomes" id="UP000187013"/>
    </source>
</evidence>
<accession>A0A1Q3AF31</accession>
<dbReference type="AlphaFoldDB" id="A0A1Q3AF31"/>
<feature type="region of interest" description="Disordered" evidence="1">
    <location>
        <begin position="159"/>
        <end position="185"/>
    </location>
</feature>
<sequence>MSSFGRFRKDHFWRKCFRKLTEMSDDDCRQSVRHHSIRRWKNVPDQKNVEKPIEFDYWAALTPKSRSKTFTPTTASNSRPKRKVSGAATAPASSCSYSKVSLSPQTYTTAEAFTPSTDLELRPTLDPRGNGSFRSNIKLNRFNKTEELEPSFCLGIMSDSSTGTSASTYSPRENRDDSQTSMDSGTFDSRSFESLINSFDWYATNVFKRLETSVFSFLNHKDSEVDKSSAISSTVSPFFSEPPDSLLTPCTGAATQWDYAIDEAIYGQHAKCFI</sequence>
<reference evidence="2 3" key="1">
    <citation type="submission" date="2016-08" db="EMBL/GenBank/DDBJ databases">
        <title>Draft genome sequence of allopolyploid Zygosaccharomyces rouxii.</title>
        <authorList>
            <person name="Watanabe J."/>
            <person name="Uehara K."/>
            <person name="Mogi Y."/>
            <person name="Tsukioka Y."/>
        </authorList>
    </citation>
    <scope>NUCLEOTIDE SEQUENCE [LARGE SCALE GENOMIC DNA]</scope>
    <source>
        <strain evidence="2 3">NBRC 110957</strain>
    </source>
</reference>
<feature type="region of interest" description="Disordered" evidence="1">
    <location>
        <begin position="67"/>
        <end position="90"/>
    </location>
</feature>